<proteinExistence type="predicted"/>
<accession>A0A1F6GBJ6</accession>
<evidence type="ECO:0000313" key="1">
    <source>
        <dbReference type="EMBL" id="OGG95487.1"/>
    </source>
</evidence>
<comment type="caution">
    <text evidence="1">The sequence shown here is derived from an EMBL/GenBank/DDBJ whole genome shotgun (WGS) entry which is preliminary data.</text>
</comment>
<sequence>MAKNTFIGYRAADSERQEVHQMAKDRGFENVTHYLRHLVEQDKAGKEIVSQSLGSEGTQVNESELEGKYFLRQEDLLLALNHIDRKLDRYLGLTYSATKVNSHYEKLRNAIVALGLLNDNPAKLMGYLKELFKSEME</sequence>
<dbReference type="EMBL" id="MFNE01000022">
    <property type="protein sequence ID" value="OGG95487.1"/>
    <property type="molecule type" value="Genomic_DNA"/>
</dbReference>
<dbReference type="Proteomes" id="UP000178449">
    <property type="component" value="Unassembled WGS sequence"/>
</dbReference>
<name>A0A1F6GBJ6_9PROT</name>
<organism evidence="1 2">
    <name type="scientific">Candidatus Lambdaproteobacteria bacterium RIFOXYD2_FULL_50_16</name>
    <dbReference type="NCBI Taxonomy" id="1817772"/>
    <lineage>
        <taxon>Bacteria</taxon>
        <taxon>Pseudomonadati</taxon>
        <taxon>Pseudomonadota</taxon>
        <taxon>Candidatus Lambdaproteobacteria</taxon>
    </lineage>
</organism>
<reference evidence="1 2" key="1">
    <citation type="journal article" date="2016" name="Nat. Commun.">
        <title>Thousands of microbial genomes shed light on interconnected biogeochemical processes in an aquifer system.</title>
        <authorList>
            <person name="Anantharaman K."/>
            <person name="Brown C.T."/>
            <person name="Hug L.A."/>
            <person name="Sharon I."/>
            <person name="Castelle C.J."/>
            <person name="Probst A.J."/>
            <person name="Thomas B.C."/>
            <person name="Singh A."/>
            <person name="Wilkins M.J."/>
            <person name="Karaoz U."/>
            <person name="Brodie E.L."/>
            <person name="Williams K.H."/>
            <person name="Hubbard S.S."/>
            <person name="Banfield J.F."/>
        </authorList>
    </citation>
    <scope>NUCLEOTIDE SEQUENCE [LARGE SCALE GENOMIC DNA]</scope>
</reference>
<gene>
    <name evidence="1" type="ORF">A2527_07180</name>
</gene>
<evidence type="ECO:0000313" key="2">
    <source>
        <dbReference type="Proteomes" id="UP000178449"/>
    </source>
</evidence>
<protein>
    <submittedName>
        <fullName evidence="1">Uncharacterized protein</fullName>
    </submittedName>
</protein>
<dbReference type="AlphaFoldDB" id="A0A1F6GBJ6"/>